<dbReference type="InterPro" id="IPR050109">
    <property type="entry name" value="HTH-type_TetR-like_transc_reg"/>
</dbReference>
<dbReference type="Proteomes" id="UP000564496">
    <property type="component" value="Unassembled WGS sequence"/>
</dbReference>
<dbReference type="GO" id="GO:0000976">
    <property type="term" value="F:transcription cis-regulatory region binding"/>
    <property type="evidence" value="ECO:0007669"/>
    <property type="project" value="TreeGrafter"/>
</dbReference>
<dbReference type="PRINTS" id="PR00455">
    <property type="entry name" value="HTHTETR"/>
</dbReference>
<dbReference type="PROSITE" id="PS50977">
    <property type="entry name" value="HTH_TETR_2"/>
    <property type="match status" value="1"/>
</dbReference>
<dbReference type="InterPro" id="IPR001647">
    <property type="entry name" value="HTH_TetR"/>
</dbReference>
<comment type="caution">
    <text evidence="6">The sequence shown here is derived from an EMBL/GenBank/DDBJ whole genome shotgun (WGS) entry which is preliminary data.</text>
</comment>
<keyword evidence="7" id="KW-1185">Reference proteome</keyword>
<evidence type="ECO:0000313" key="6">
    <source>
        <dbReference type="EMBL" id="NYI76697.1"/>
    </source>
</evidence>
<evidence type="ECO:0000313" key="7">
    <source>
        <dbReference type="Proteomes" id="UP000564496"/>
    </source>
</evidence>
<keyword evidence="2 4" id="KW-0238">DNA-binding</keyword>
<gene>
    <name evidence="6" type="ORF">BJ988_001345</name>
</gene>
<accession>A0A7Z0DJT6</accession>
<proteinExistence type="predicted"/>
<organism evidence="6 7">
    <name type="scientific">Nocardioides panzhihuensis</name>
    <dbReference type="NCBI Taxonomy" id="860243"/>
    <lineage>
        <taxon>Bacteria</taxon>
        <taxon>Bacillati</taxon>
        <taxon>Actinomycetota</taxon>
        <taxon>Actinomycetes</taxon>
        <taxon>Propionibacteriales</taxon>
        <taxon>Nocardioidaceae</taxon>
        <taxon>Nocardioides</taxon>
    </lineage>
</organism>
<name>A0A7Z0DJT6_9ACTN</name>
<dbReference type="EMBL" id="JACBZR010000001">
    <property type="protein sequence ID" value="NYI76697.1"/>
    <property type="molecule type" value="Genomic_DNA"/>
</dbReference>
<evidence type="ECO:0000256" key="1">
    <source>
        <dbReference type="ARBA" id="ARBA00023015"/>
    </source>
</evidence>
<feature type="domain" description="HTH tetR-type" evidence="5">
    <location>
        <begin position="2"/>
        <end position="62"/>
    </location>
</feature>
<dbReference type="Pfam" id="PF17754">
    <property type="entry name" value="TetR_C_14"/>
    <property type="match status" value="1"/>
</dbReference>
<dbReference type="InterPro" id="IPR009057">
    <property type="entry name" value="Homeodomain-like_sf"/>
</dbReference>
<evidence type="ECO:0000256" key="3">
    <source>
        <dbReference type="ARBA" id="ARBA00023163"/>
    </source>
</evidence>
<evidence type="ECO:0000256" key="2">
    <source>
        <dbReference type="ARBA" id="ARBA00023125"/>
    </source>
</evidence>
<reference evidence="6 7" key="1">
    <citation type="submission" date="2020-07" db="EMBL/GenBank/DDBJ databases">
        <title>Sequencing the genomes of 1000 actinobacteria strains.</title>
        <authorList>
            <person name="Klenk H.-P."/>
        </authorList>
    </citation>
    <scope>NUCLEOTIDE SEQUENCE [LARGE SCALE GENOMIC DNA]</scope>
    <source>
        <strain evidence="6 7">DSM 26487</strain>
    </source>
</reference>
<evidence type="ECO:0000259" key="5">
    <source>
        <dbReference type="PROSITE" id="PS50977"/>
    </source>
</evidence>
<dbReference type="InterPro" id="IPR041347">
    <property type="entry name" value="MftR_C"/>
</dbReference>
<dbReference type="Gene3D" id="1.10.357.10">
    <property type="entry name" value="Tetracycline Repressor, domain 2"/>
    <property type="match status" value="1"/>
</dbReference>
<dbReference type="GO" id="GO:0003700">
    <property type="term" value="F:DNA-binding transcription factor activity"/>
    <property type="evidence" value="ECO:0007669"/>
    <property type="project" value="TreeGrafter"/>
</dbReference>
<keyword evidence="1" id="KW-0805">Transcription regulation</keyword>
<dbReference type="PANTHER" id="PTHR30055:SF238">
    <property type="entry name" value="MYCOFACTOCIN BIOSYNTHESIS TRANSCRIPTIONAL REGULATOR MFTR-RELATED"/>
    <property type="match status" value="1"/>
</dbReference>
<feature type="DNA-binding region" description="H-T-H motif" evidence="4">
    <location>
        <begin position="25"/>
        <end position="44"/>
    </location>
</feature>
<protein>
    <submittedName>
        <fullName evidence="6">AcrR family transcriptional regulator</fullName>
    </submittedName>
</protein>
<sequence>MAAARDEISDAAFRLFGIQGYAATSVDDIASEAGVSRSTFFRSFGSKEAVIFPDHDELLARIEERLRTSPSDAGLAAVTDAVKIVLFHYVAEAERARERYRLTSTVPALRERELVSGARYQRLFRRYLSHWAEASPEAELRAEVTAAAVVAAHNRVLRRWLRRECTDPQREIEHALAAVHRTFADESETSIGMLVVPAGVPASAVEAAVKRALEGISVRNLDQ</sequence>
<keyword evidence="3" id="KW-0804">Transcription</keyword>
<dbReference type="Pfam" id="PF00440">
    <property type="entry name" value="TetR_N"/>
    <property type="match status" value="1"/>
</dbReference>
<dbReference type="AlphaFoldDB" id="A0A7Z0DJT6"/>
<dbReference type="Gene3D" id="1.10.10.60">
    <property type="entry name" value="Homeodomain-like"/>
    <property type="match status" value="1"/>
</dbReference>
<dbReference type="PANTHER" id="PTHR30055">
    <property type="entry name" value="HTH-TYPE TRANSCRIPTIONAL REGULATOR RUTR"/>
    <property type="match status" value="1"/>
</dbReference>
<dbReference type="SUPFAM" id="SSF46689">
    <property type="entry name" value="Homeodomain-like"/>
    <property type="match status" value="1"/>
</dbReference>
<evidence type="ECO:0000256" key="4">
    <source>
        <dbReference type="PROSITE-ProRule" id="PRU00335"/>
    </source>
</evidence>
<dbReference type="RefSeq" id="WP_179657315.1">
    <property type="nucleotide sequence ID" value="NZ_JACBZR010000001.1"/>
</dbReference>